<organism evidence="2 3">
    <name type="scientific">Aromatoleum diolicum</name>
    <dbReference type="NCBI Taxonomy" id="75796"/>
    <lineage>
        <taxon>Bacteria</taxon>
        <taxon>Pseudomonadati</taxon>
        <taxon>Pseudomonadota</taxon>
        <taxon>Betaproteobacteria</taxon>
        <taxon>Rhodocyclales</taxon>
        <taxon>Rhodocyclaceae</taxon>
        <taxon>Aromatoleum</taxon>
    </lineage>
</organism>
<accession>A0ABX1QC84</accession>
<comment type="caution">
    <text evidence="2">The sequence shown here is derived from an EMBL/GenBank/DDBJ whole genome shotgun (WGS) entry which is preliminary data.</text>
</comment>
<dbReference type="Proteomes" id="UP000648984">
    <property type="component" value="Unassembled WGS sequence"/>
</dbReference>
<sequence length="189" mass="20887">MHPLSHKLAAIALSSFALALPGTASAWDMTGTRTVALHTRDGQAIPIGTVTFQPQGDRTGFTLHLDEKPFKDFFLSMKEFKCLEGSEEILCHVPYPYANPATVTQNDLSWLEHALLFLYKTPAEFGARLWNGLYYRMRITDEGIVGTAESVDLNLIAAPPAEASVAPFVPAERTEIAPDSRWIGRLTIR</sequence>
<protein>
    <submittedName>
        <fullName evidence="2">Uncharacterized protein</fullName>
    </submittedName>
</protein>
<evidence type="ECO:0000313" key="2">
    <source>
        <dbReference type="EMBL" id="NMG75645.1"/>
    </source>
</evidence>
<keyword evidence="1" id="KW-0732">Signal</keyword>
<feature type="signal peptide" evidence="1">
    <location>
        <begin position="1"/>
        <end position="19"/>
    </location>
</feature>
<evidence type="ECO:0000313" key="3">
    <source>
        <dbReference type="Proteomes" id="UP000648984"/>
    </source>
</evidence>
<name>A0ABX1QC84_9RHOO</name>
<keyword evidence="3" id="KW-1185">Reference proteome</keyword>
<reference evidence="2 3" key="1">
    <citation type="submission" date="2019-12" db="EMBL/GenBank/DDBJ databases">
        <title>Comparative genomics gives insights into the taxonomy of the Azoarcus-Aromatoleum group and reveals separate origins of nif in the plant-associated Azoarcus and non-plant-associated Aromatoleum sub-groups.</title>
        <authorList>
            <person name="Lafos M."/>
            <person name="Maluk M."/>
            <person name="Batista M."/>
            <person name="Junghare M."/>
            <person name="Carmona M."/>
            <person name="Faoro H."/>
            <person name="Cruz L.M."/>
            <person name="Battistoni F."/>
            <person name="De Souza E."/>
            <person name="Pedrosa F."/>
            <person name="Chen W.-M."/>
            <person name="Poole P.S."/>
            <person name="Dixon R.A."/>
            <person name="James E.K."/>
        </authorList>
    </citation>
    <scope>NUCLEOTIDE SEQUENCE [LARGE SCALE GENOMIC DNA]</scope>
    <source>
        <strain evidence="2 3">22Lin</strain>
    </source>
</reference>
<proteinExistence type="predicted"/>
<feature type="chain" id="PRO_5046089752" evidence="1">
    <location>
        <begin position="20"/>
        <end position="189"/>
    </location>
</feature>
<dbReference type="RefSeq" id="WP_169260794.1">
    <property type="nucleotide sequence ID" value="NZ_WTVQ01000019.1"/>
</dbReference>
<evidence type="ECO:0000256" key="1">
    <source>
        <dbReference type="SAM" id="SignalP"/>
    </source>
</evidence>
<gene>
    <name evidence="2" type="ORF">GPA25_12835</name>
</gene>
<dbReference type="EMBL" id="WTVQ01000019">
    <property type="protein sequence ID" value="NMG75645.1"/>
    <property type="molecule type" value="Genomic_DNA"/>
</dbReference>